<accession>A0AAE1CTQ6</accession>
<name>A0AAE1CTQ6_9GAST</name>
<evidence type="ECO:0000313" key="2">
    <source>
        <dbReference type="Proteomes" id="UP001283361"/>
    </source>
</evidence>
<protein>
    <submittedName>
        <fullName evidence="1">Uncharacterized protein</fullName>
    </submittedName>
</protein>
<dbReference type="AlphaFoldDB" id="A0AAE1CTQ6"/>
<dbReference type="EMBL" id="JAWDGP010006830">
    <property type="protein sequence ID" value="KAK3735027.1"/>
    <property type="molecule type" value="Genomic_DNA"/>
</dbReference>
<dbReference type="Proteomes" id="UP001283361">
    <property type="component" value="Unassembled WGS sequence"/>
</dbReference>
<gene>
    <name evidence="1" type="ORF">RRG08_001818</name>
</gene>
<reference evidence="1" key="1">
    <citation type="journal article" date="2023" name="G3 (Bethesda)">
        <title>A reference genome for the long-term kleptoplast-retaining sea slug Elysia crispata morphotype clarki.</title>
        <authorList>
            <person name="Eastman K.E."/>
            <person name="Pendleton A.L."/>
            <person name="Shaikh M.A."/>
            <person name="Suttiyut T."/>
            <person name="Ogas R."/>
            <person name="Tomko P."/>
            <person name="Gavelis G."/>
            <person name="Widhalm J.R."/>
            <person name="Wisecaver J.H."/>
        </authorList>
    </citation>
    <scope>NUCLEOTIDE SEQUENCE</scope>
    <source>
        <strain evidence="1">ECLA1</strain>
    </source>
</reference>
<evidence type="ECO:0000313" key="1">
    <source>
        <dbReference type="EMBL" id="KAK3735027.1"/>
    </source>
</evidence>
<comment type="caution">
    <text evidence="1">The sequence shown here is derived from an EMBL/GenBank/DDBJ whole genome shotgun (WGS) entry which is preliminary data.</text>
</comment>
<keyword evidence="2" id="KW-1185">Reference proteome</keyword>
<proteinExistence type="predicted"/>
<organism evidence="1 2">
    <name type="scientific">Elysia crispata</name>
    <name type="common">lettuce slug</name>
    <dbReference type="NCBI Taxonomy" id="231223"/>
    <lineage>
        <taxon>Eukaryota</taxon>
        <taxon>Metazoa</taxon>
        <taxon>Spiralia</taxon>
        <taxon>Lophotrochozoa</taxon>
        <taxon>Mollusca</taxon>
        <taxon>Gastropoda</taxon>
        <taxon>Heterobranchia</taxon>
        <taxon>Euthyneura</taxon>
        <taxon>Panpulmonata</taxon>
        <taxon>Sacoglossa</taxon>
        <taxon>Placobranchoidea</taxon>
        <taxon>Plakobranchidae</taxon>
        <taxon>Elysia</taxon>
    </lineage>
</organism>
<sequence>MIPSKGVLSYRGLVATDRDRQMGFDPLSLLSDIPTHDSILLPLNLQPSALLPEPAAVTCLAQVLSCSIFMHAGDFSERTRQHITLGGWVREKLGWGVGRREYIIPVLLINIEDTSAHYTRQDTEQTSHAEGAVCSPRSCPVIHG</sequence>